<feature type="domain" description="HTH araC/xylS-type" evidence="6">
    <location>
        <begin position="198"/>
        <end position="296"/>
    </location>
</feature>
<keyword evidence="3" id="KW-0238">DNA-binding</keyword>
<keyword evidence="7" id="KW-0614">Plasmid</keyword>
<reference evidence="7 8" key="1">
    <citation type="journal article" date="2010" name="Stand. Genomic Sci.">
        <title>Complete genome sequence of Rhizobium leguminosarum bv trifolii strain WSM2304, an effective microsymbiont of the South American clover Trifolium polymorphum.</title>
        <authorList>
            <person name="Reeve W."/>
            <person name="O'Hara G."/>
            <person name="Chain P."/>
            <person name="Ardley J."/>
            <person name="Brau L."/>
            <person name="Nandesena K."/>
            <person name="Tiwari R."/>
            <person name="Malfatti S."/>
            <person name="Kiss H."/>
            <person name="Lapidus A."/>
            <person name="Copeland A."/>
            <person name="Nolan M."/>
            <person name="Land M."/>
            <person name="Ivanova N."/>
            <person name="Mavromatis K."/>
            <person name="Markowitz V."/>
            <person name="Kyrpides N."/>
            <person name="Melino V."/>
            <person name="Denton M."/>
            <person name="Yates R."/>
            <person name="Howieson J."/>
        </authorList>
    </citation>
    <scope>NUCLEOTIDE SEQUENCE [LARGE SCALE GENOMIC DNA]</scope>
    <source>
        <strain evidence="7 8">WSM2304</strain>
    </source>
</reference>
<keyword evidence="1" id="KW-0963">Cytoplasm</keyword>
<dbReference type="Gene3D" id="1.10.10.60">
    <property type="entry name" value="Homeodomain-like"/>
    <property type="match status" value="2"/>
</dbReference>
<protein>
    <submittedName>
        <fullName evidence="7">Transcriptional regulator, AraC family</fullName>
    </submittedName>
</protein>
<dbReference type="SMART" id="SM00342">
    <property type="entry name" value="HTH_ARAC"/>
    <property type="match status" value="1"/>
</dbReference>
<dbReference type="InterPro" id="IPR050204">
    <property type="entry name" value="AraC_XylS_family_regulators"/>
</dbReference>
<evidence type="ECO:0000256" key="2">
    <source>
        <dbReference type="ARBA" id="ARBA00023015"/>
    </source>
</evidence>
<dbReference type="InterPro" id="IPR032783">
    <property type="entry name" value="AraC_lig"/>
</dbReference>
<keyword evidence="4" id="KW-0010">Activator</keyword>
<dbReference type="EMBL" id="CP001195">
    <property type="protein sequence ID" value="ACI59713.1"/>
    <property type="molecule type" value="Genomic_DNA"/>
</dbReference>
<evidence type="ECO:0000256" key="4">
    <source>
        <dbReference type="ARBA" id="ARBA00023159"/>
    </source>
</evidence>
<dbReference type="PROSITE" id="PS00041">
    <property type="entry name" value="HTH_ARAC_FAMILY_1"/>
    <property type="match status" value="1"/>
</dbReference>
<evidence type="ECO:0000256" key="5">
    <source>
        <dbReference type="ARBA" id="ARBA00023163"/>
    </source>
</evidence>
<evidence type="ECO:0000256" key="1">
    <source>
        <dbReference type="ARBA" id="ARBA00022490"/>
    </source>
</evidence>
<dbReference type="Pfam" id="PF12833">
    <property type="entry name" value="HTH_18"/>
    <property type="match status" value="1"/>
</dbReference>
<keyword evidence="8" id="KW-1185">Reference proteome</keyword>
<dbReference type="InterPro" id="IPR020449">
    <property type="entry name" value="Tscrpt_reg_AraC-type_HTH"/>
</dbReference>
<dbReference type="GO" id="GO:0006355">
    <property type="term" value="P:regulation of DNA-templated transcription"/>
    <property type="evidence" value="ECO:0007669"/>
    <property type="project" value="UniProtKB-ARBA"/>
</dbReference>
<dbReference type="GO" id="GO:0003677">
    <property type="term" value="F:DNA binding"/>
    <property type="evidence" value="ECO:0007669"/>
    <property type="project" value="UniProtKB-KW"/>
</dbReference>
<accession>A0ABF7QZN6</accession>
<proteinExistence type="predicted"/>
<dbReference type="AlphaFoldDB" id="A0ABF7QZN6"/>
<dbReference type="PANTHER" id="PTHR46796:SF13">
    <property type="entry name" value="HTH-TYPE TRANSCRIPTIONAL ACTIVATOR RHAS"/>
    <property type="match status" value="1"/>
</dbReference>
<dbReference type="InterPro" id="IPR018062">
    <property type="entry name" value="HTH_AraC-typ_CS"/>
</dbReference>
<dbReference type="SUPFAM" id="SSF46689">
    <property type="entry name" value="Homeodomain-like"/>
    <property type="match status" value="2"/>
</dbReference>
<evidence type="ECO:0000256" key="3">
    <source>
        <dbReference type="ARBA" id="ARBA00023125"/>
    </source>
</evidence>
<dbReference type="PANTHER" id="PTHR46796">
    <property type="entry name" value="HTH-TYPE TRANSCRIPTIONAL ACTIVATOR RHAS-RELATED"/>
    <property type="match status" value="1"/>
</dbReference>
<dbReference type="InterPro" id="IPR018060">
    <property type="entry name" value="HTH_AraC"/>
</dbReference>
<dbReference type="RefSeq" id="WP_012559979.1">
    <property type="nucleotide sequence ID" value="NC_011370.1"/>
</dbReference>
<sequence>MDLLDDWLKMFSQPKYRLVRSEMTGHWGFRLDDGAAIAFHLIRRGGAWLRRDGQADVLLEEGDLVILSGGTPHELVDEPETKAEPVECFGKRKFDLADCFERTEIFCGQFQPDVVRGQFGSAALPPFVHLKSHEVAGDAGITGLTTLLTSELDSERPGTELLMERLADSLLVYVLRSAAAQAGHGTGWLSAMQDAQLARVFRAIHASPERDWTVDTMAQEAGLSRAAFARRFNKRVGEPPLGYLTAWRMTLAASRLGAGKVPLQLVAAEIGYQSEAAFSRAFRKHFGVPPGAYRKTGGIGH</sequence>
<dbReference type="InterPro" id="IPR037923">
    <property type="entry name" value="HTH-like"/>
</dbReference>
<keyword evidence="2" id="KW-0805">Transcription regulation</keyword>
<dbReference type="Proteomes" id="UP000008330">
    <property type="component" value="Plasmid pRLG203"/>
</dbReference>
<keyword evidence="5" id="KW-0804">Transcription</keyword>
<evidence type="ECO:0000313" key="7">
    <source>
        <dbReference type="EMBL" id="ACI59713.1"/>
    </source>
</evidence>
<geneLocation type="plasmid" evidence="7 8">
    <name>pRLG203</name>
</geneLocation>
<evidence type="ECO:0000259" key="6">
    <source>
        <dbReference type="PROSITE" id="PS01124"/>
    </source>
</evidence>
<gene>
    <name evidence="7" type="ordered locus">Rleg2_6348</name>
</gene>
<dbReference type="InterPro" id="IPR009057">
    <property type="entry name" value="Homeodomain-like_sf"/>
</dbReference>
<organism evidence="7 8">
    <name type="scientific">Rhizobium leguminosarum bv. trifolii (strain WSM2304)</name>
    <dbReference type="NCBI Taxonomy" id="395492"/>
    <lineage>
        <taxon>Bacteria</taxon>
        <taxon>Pseudomonadati</taxon>
        <taxon>Pseudomonadota</taxon>
        <taxon>Alphaproteobacteria</taxon>
        <taxon>Hyphomicrobiales</taxon>
        <taxon>Rhizobiaceae</taxon>
        <taxon>Rhizobium/Agrobacterium group</taxon>
        <taxon>Rhizobium</taxon>
    </lineage>
</organism>
<dbReference type="PROSITE" id="PS01124">
    <property type="entry name" value="HTH_ARAC_FAMILY_2"/>
    <property type="match status" value="1"/>
</dbReference>
<name>A0ABF7QZN6_RHILW</name>
<evidence type="ECO:0000313" key="8">
    <source>
        <dbReference type="Proteomes" id="UP000008330"/>
    </source>
</evidence>
<dbReference type="KEGG" id="rlt:Rleg2_6348"/>
<dbReference type="PRINTS" id="PR00032">
    <property type="entry name" value="HTHARAC"/>
</dbReference>
<dbReference type="Pfam" id="PF12852">
    <property type="entry name" value="Cupin_6"/>
    <property type="match status" value="1"/>
</dbReference>
<dbReference type="SUPFAM" id="SSF51215">
    <property type="entry name" value="Regulatory protein AraC"/>
    <property type="match status" value="1"/>
</dbReference>